<protein>
    <recommendedName>
        <fullName evidence="5">Phlebovirus glycoprotein G2 fusion domain-containing protein</fullName>
    </recommendedName>
</protein>
<gene>
    <name evidence="3" type="ORF">ElyMa_003478200</name>
</gene>
<evidence type="ECO:0000256" key="1">
    <source>
        <dbReference type="SAM" id="MobiDB-lite"/>
    </source>
</evidence>
<keyword evidence="4" id="KW-1185">Reference proteome</keyword>
<dbReference type="AlphaFoldDB" id="A0AAV4EBX2"/>
<feature type="compositionally biased region" description="Polar residues" evidence="1">
    <location>
        <begin position="41"/>
        <end position="70"/>
    </location>
</feature>
<feature type="signal peptide" evidence="2">
    <location>
        <begin position="1"/>
        <end position="35"/>
    </location>
</feature>
<sequence length="221" mass="24772">MVPAKVPPGLWNARYLALAFVVWVSVCPRHESVMAQDTADDPNTNNSASGTLASMNPSANQRPTTANIGNASIKMMIPTRMTTPTMKMNPTLTMKISKQKAKKCKKSRILVHWADTITVTLTAKNPNSNFTMDASKSPFFQWKNKCMMNFTVCDKKAKPCYCMVEDTIYTGVLRVKAHRLMNNTQIESVWMPKPGKRLTANVPVGVILGEQRRTHFIKSRH</sequence>
<comment type="caution">
    <text evidence="3">The sequence shown here is derived from an EMBL/GenBank/DDBJ whole genome shotgun (WGS) entry which is preliminary data.</text>
</comment>
<accession>A0AAV4EBX2</accession>
<proteinExistence type="predicted"/>
<dbReference type="Proteomes" id="UP000762676">
    <property type="component" value="Unassembled WGS sequence"/>
</dbReference>
<dbReference type="EMBL" id="BMAT01007136">
    <property type="protein sequence ID" value="GFR58309.1"/>
    <property type="molecule type" value="Genomic_DNA"/>
</dbReference>
<evidence type="ECO:0000313" key="4">
    <source>
        <dbReference type="Proteomes" id="UP000762676"/>
    </source>
</evidence>
<reference evidence="3 4" key="1">
    <citation type="journal article" date="2021" name="Elife">
        <title>Chloroplast acquisition without the gene transfer in kleptoplastic sea slugs, Plakobranchus ocellatus.</title>
        <authorList>
            <person name="Maeda T."/>
            <person name="Takahashi S."/>
            <person name="Yoshida T."/>
            <person name="Shimamura S."/>
            <person name="Takaki Y."/>
            <person name="Nagai Y."/>
            <person name="Toyoda A."/>
            <person name="Suzuki Y."/>
            <person name="Arimoto A."/>
            <person name="Ishii H."/>
            <person name="Satoh N."/>
            <person name="Nishiyama T."/>
            <person name="Hasebe M."/>
            <person name="Maruyama T."/>
            <person name="Minagawa J."/>
            <person name="Obokata J."/>
            <person name="Shigenobu S."/>
        </authorList>
    </citation>
    <scope>NUCLEOTIDE SEQUENCE [LARGE SCALE GENOMIC DNA]</scope>
</reference>
<evidence type="ECO:0000256" key="2">
    <source>
        <dbReference type="SAM" id="SignalP"/>
    </source>
</evidence>
<feature type="region of interest" description="Disordered" evidence="1">
    <location>
        <begin position="35"/>
        <end position="70"/>
    </location>
</feature>
<evidence type="ECO:0000313" key="3">
    <source>
        <dbReference type="EMBL" id="GFR58309.1"/>
    </source>
</evidence>
<name>A0AAV4EBX2_9GAST</name>
<keyword evidence="2" id="KW-0732">Signal</keyword>
<feature type="chain" id="PRO_5043909989" description="Phlebovirus glycoprotein G2 fusion domain-containing protein" evidence="2">
    <location>
        <begin position="36"/>
        <end position="221"/>
    </location>
</feature>
<organism evidence="3 4">
    <name type="scientific">Elysia marginata</name>
    <dbReference type="NCBI Taxonomy" id="1093978"/>
    <lineage>
        <taxon>Eukaryota</taxon>
        <taxon>Metazoa</taxon>
        <taxon>Spiralia</taxon>
        <taxon>Lophotrochozoa</taxon>
        <taxon>Mollusca</taxon>
        <taxon>Gastropoda</taxon>
        <taxon>Heterobranchia</taxon>
        <taxon>Euthyneura</taxon>
        <taxon>Panpulmonata</taxon>
        <taxon>Sacoglossa</taxon>
        <taxon>Placobranchoidea</taxon>
        <taxon>Plakobranchidae</taxon>
        <taxon>Elysia</taxon>
    </lineage>
</organism>
<evidence type="ECO:0008006" key="5">
    <source>
        <dbReference type="Google" id="ProtNLM"/>
    </source>
</evidence>